<name>A0ACC1T654_9APHY</name>
<comment type="caution">
    <text evidence="1">The sequence shown here is derived from an EMBL/GenBank/DDBJ whole genome shotgun (WGS) entry which is preliminary data.</text>
</comment>
<proteinExistence type="predicted"/>
<evidence type="ECO:0000313" key="1">
    <source>
        <dbReference type="EMBL" id="KAJ3553931.1"/>
    </source>
</evidence>
<accession>A0ACC1T654</accession>
<evidence type="ECO:0000313" key="2">
    <source>
        <dbReference type="Proteomes" id="UP001148662"/>
    </source>
</evidence>
<organism evidence="1 2">
    <name type="scientific">Phlebia brevispora</name>
    <dbReference type="NCBI Taxonomy" id="194682"/>
    <lineage>
        <taxon>Eukaryota</taxon>
        <taxon>Fungi</taxon>
        <taxon>Dikarya</taxon>
        <taxon>Basidiomycota</taxon>
        <taxon>Agaricomycotina</taxon>
        <taxon>Agaricomycetes</taxon>
        <taxon>Polyporales</taxon>
        <taxon>Meruliaceae</taxon>
        <taxon>Phlebia</taxon>
    </lineage>
</organism>
<dbReference type="Proteomes" id="UP001148662">
    <property type="component" value="Unassembled WGS sequence"/>
</dbReference>
<protein>
    <submittedName>
        <fullName evidence="1">Uncharacterized protein</fullName>
    </submittedName>
</protein>
<gene>
    <name evidence="1" type="ORF">NM688_g3360</name>
</gene>
<dbReference type="EMBL" id="JANHOG010000482">
    <property type="protein sequence ID" value="KAJ3553931.1"/>
    <property type="molecule type" value="Genomic_DNA"/>
</dbReference>
<reference evidence="1" key="1">
    <citation type="submission" date="2022-07" db="EMBL/GenBank/DDBJ databases">
        <title>Genome Sequence of Phlebia brevispora.</title>
        <authorList>
            <person name="Buettner E."/>
        </authorList>
    </citation>
    <scope>NUCLEOTIDE SEQUENCE</scope>
    <source>
        <strain evidence="1">MPL23</strain>
    </source>
</reference>
<keyword evidence="2" id="KW-1185">Reference proteome</keyword>
<sequence length="342" mass="37913">MDQYIRKPRLTTRLRLSVISATVSLEEKCAGETSRTSDAGAKPPSNPGSVSVLTNTRCVCSPFDDPTNGDAAVIRTSNLAISSASVFDLSHQSPAKCRRLDSGATADFPAIHLWENSVTVDHRLPLIHCIDDRVIADLRELRVILASAKKYQLAIATSKLLAQFSRLSNVQPAKMYMFASERFAIYEDMPAGLFVTAPEYARLLAYHCRCSLVASSLFGYVEPAGAGQLGYFKLQWLEHDGWVWLQYEHRPALMEEVLARDGKMHYAAQGATILDVKLWGWYAALAGIEHFQIASDRSLRISTISGEILAREVEKAINTVEFHNLMNLTKAAINRKIEPSAQ</sequence>